<accession>A0A8X6TPM7</accession>
<keyword evidence="2" id="KW-1185">Reference proteome</keyword>
<gene>
    <name evidence="1" type="primary">AVEN_70252_1</name>
    <name evidence="1" type="ORF">NPIL_2811</name>
</gene>
<evidence type="ECO:0000313" key="1">
    <source>
        <dbReference type="EMBL" id="GFT42500.1"/>
    </source>
</evidence>
<protein>
    <submittedName>
        <fullName evidence="1">Uncharacterized protein</fullName>
    </submittedName>
</protein>
<dbReference type="OrthoDB" id="10500987at2759"/>
<name>A0A8X6TPM7_NEPPI</name>
<reference evidence="1" key="1">
    <citation type="submission" date="2020-08" db="EMBL/GenBank/DDBJ databases">
        <title>Multicomponent nature underlies the extraordinary mechanical properties of spider dragline silk.</title>
        <authorList>
            <person name="Kono N."/>
            <person name="Nakamura H."/>
            <person name="Mori M."/>
            <person name="Yoshida Y."/>
            <person name="Ohtoshi R."/>
            <person name="Malay A.D."/>
            <person name="Moran D.A.P."/>
            <person name="Tomita M."/>
            <person name="Numata K."/>
            <person name="Arakawa K."/>
        </authorList>
    </citation>
    <scope>NUCLEOTIDE SEQUENCE</scope>
</reference>
<dbReference type="EMBL" id="BMAW01110294">
    <property type="protein sequence ID" value="GFT42500.1"/>
    <property type="molecule type" value="Genomic_DNA"/>
</dbReference>
<comment type="caution">
    <text evidence="1">The sequence shown here is derived from an EMBL/GenBank/DDBJ whole genome shotgun (WGS) entry which is preliminary data.</text>
</comment>
<proteinExistence type="predicted"/>
<dbReference type="Proteomes" id="UP000887013">
    <property type="component" value="Unassembled WGS sequence"/>
</dbReference>
<organism evidence="1 2">
    <name type="scientific">Nephila pilipes</name>
    <name type="common">Giant wood spider</name>
    <name type="synonym">Nephila maculata</name>
    <dbReference type="NCBI Taxonomy" id="299642"/>
    <lineage>
        <taxon>Eukaryota</taxon>
        <taxon>Metazoa</taxon>
        <taxon>Ecdysozoa</taxon>
        <taxon>Arthropoda</taxon>
        <taxon>Chelicerata</taxon>
        <taxon>Arachnida</taxon>
        <taxon>Araneae</taxon>
        <taxon>Araneomorphae</taxon>
        <taxon>Entelegynae</taxon>
        <taxon>Araneoidea</taxon>
        <taxon>Nephilidae</taxon>
        <taxon>Nephila</taxon>
    </lineage>
</organism>
<evidence type="ECO:0000313" key="2">
    <source>
        <dbReference type="Proteomes" id="UP000887013"/>
    </source>
</evidence>
<dbReference type="AlphaFoldDB" id="A0A8X6TPM7"/>
<sequence length="157" mass="17936">MDTSDSNMKFACDLVHFIMVYHGVNWNPLEFMRGRHSPGIRFTISHSKTIAYIFESKLCFWKPLEHLPPLILSPAGFLQFASFLKSRFETTVHNTYSLLVFSCMVSYLAALLKREGFFEDAPDFAVMLISQVISSFRLDRTISTSCFEGDASSRTIL</sequence>